<gene>
    <name evidence="3" type="ORF">SAMN05444158_0600</name>
</gene>
<evidence type="ECO:0000313" key="3">
    <source>
        <dbReference type="EMBL" id="SDR97523.1"/>
    </source>
</evidence>
<dbReference type="AlphaFoldDB" id="A0A1H1NEX2"/>
<keyword evidence="4" id="KW-1185">Reference proteome</keyword>
<feature type="signal peptide" evidence="2">
    <location>
        <begin position="1"/>
        <end position="19"/>
    </location>
</feature>
<protein>
    <submittedName>
        <fullName evidence="3">Uncharacterized protein</fullName>
    </submittedName>
</protein>
<reference evidence="4" key="1">
    <citation type="submission" date="2016-10" db="EMBL/GenBank/DDBJ databases">
        <authorList>
            <person name="Varghese N."/>
            <person name="Submissions S."/>
        </authorList>
    </citation>
    <scope>NUCLEOTIDE SEQUENCE [LARGE SCALE GENOMIC DNA]</scope>
    <source>
        <strain evidence="4">GAS369</strain>
    </source>
</reference>
<name>A0A1H1NEX2_9BRAD</name>
<feature type="chain" id="PRO_5009255445" evidence="2">
    <location>
        <begin position="20"/>
        <end position="81"/>
    </location>
</feature>
<evidence type="ECO:0000256" key="2">
    <source>
        <dbReference type="SAM" id="SignalP"/>
    </source>
</evidence>
<sequence>MSKLAIAFVLALAATAANAQDTKSGQSHTPAVASANGARPFLFDGRMRGDGVRQGALTDDHHPNAGAIVVPPKASQPGRER</sequence>
<dbReference type="Proteomes" id="UP000243904">
    <property type="component" value="Chromosome I"/>
</dbReference>
<dbReference type="EMBL" id="LT629750">
    <property type="protein sequence ID" value="SDR97523.1"/>
    <property type="molecule type" value="Genomic_DNA"/>
</dbReference>
<evidence type="ECO:0000256" key="1">
    <source>
        <dbReference type="SAM" id="MobiDB-lite"/>
    </source>
</evidence>
<feature type="region of interest" description="Disordered" evidence="1">
    <location>
        <begin position="18"/>
        <end position="81"/>
    </location>
</feature>
<feature type="compositionally biased region" description="Polar residues" evidence="1">
    <location>
        <begin position="20"/>
        <end position="29"/>
    </location>
</feature>
<keyword evidence="2" id="KW-0732">Signal</keyword>
<organism evidence="3 4">
    <name type="scientific">Bradyrhizobium canariense</name>
    <dbReference type="NCBI Taxonomy" id="255045"/>
    <lineage>
        <taxon>Bacteria</taxon>
        <taxon>Pseudomonadati</taxon>
        <taxon>Pseudomonadota</taxon>
        <taxon>Alphaproteobacteria</taxon>
        <taxon>Hyphomicrobiales</taxon>
        <taxon>Nitrobacteraceae</taxon>
        <taxon>Bradyrhizobium</taxon>
    </lineage>
</organism>
<evidence type="ECO:0000313" key="4">
    <source>
        <dbReference type="Proteomes" id="UP000243904"/>
    </source>
</evidence>
<proteinExistence type="predicted"/>
<accession>A0A1H1NEX2</accession>